<evidence type="ECO:0008006" key="4">
    <source>
        <dbReference type="Google" id="ProtNLM"/>
    </source>
</evidence>
<keyword evidence="1" id="KW-0732">Signal</keyword>
<evidence type="ECO:0000313" key="3">
    <source>
        <dbReference type="Proteomes" id="UP001159405"/>
    </source>
</evidence>
<evidence type="ECO:0000313" key="2">
    <source>
        <dbReference type="EMBL" id="CAH3188770.1"/>
    </source>
</evidence>
<proteinExistence type="predicted"/>
<comment type="caution">
    <text evidence="2">The sequence shown here is derived from an EMBL/GenBank/DDBJ whole genome shotgun (WGS) entry which is preliminary data.</text>
</comment>
<gene>
    <name evidence="2" type="ORF">PLOB_00041600</name>
</gene>
<name>A0ABN8SCS6_9CNID</name>
<feature type="chain" id="PRO_5047319963" description="H-type lectin domain-containing protein" evidence="1">
    <location>
        <begin position="27"/>
        <end position="430"/>
    </location>
</feature>
<feature type="non-terminal residue" evidence="2">
    <location>
        <position position="430"/>
    </location>
</feature>
<dbReference type="InterPro" id="IPR037221">
    <property type="entry name" value="H-type_lectin_dom_sf"/>
</dbReference>
<reference evidence="2 3" key="1">
    <citation type="submission" date="2022-05" db="EMBL/GenBank/DDBJ databases">
        <authorList>
            <consortium name="Genoscope - CEA"/>
            <person name="William W."/>
        </authorList>
    </citation>
    <scope>NUCLEOTIDE SEQUENCE [LARGE SCALE GENOMIC DNA]</scope>
</reference>
<dbReference type="SUPFAM" id="SSF141086">
    <property type="entry name" value="Agglutinin HPA-like"/>
    <property type="match status" value="1"/>
</dbReference>
<sequence>MVGELHLPSVLYAVCTAVLLAQGSQAISLKAGKTNVTVKSPGLFACETITFAEPFSGGKQVKVYASFGHSVNNQARGNGAAVWVESADRTQFRACIYEYSNGSNSTAEINWIALQSAPKGTQLGTTSLDSWTTGTECKKIDFPQRFATPPMVLATPSHQFPERPQDAMAVWMEELTEDSFKICLREVKIFDGLHKGITINWMAYTNLRVDNFTLSDSLVFTSNNSPSQQIDYAFCQKINFTDQFYAPPVVMVTAERVNNDSHLSGCNAITAWVEYTSTADTEICVRTYDTRSKQTIKVDYLIIGGFPFQRDRRHMPHIPSLGYSHCEVIRFRPFVFYPDKPIQVQITVNHIDTSDMNYVHDAAVSWIDDVTYEQFTACVMAAGYNERKSRANVSIDWIAYQGAPVGGVTGELRMSQWWTGTTCKTVNFPS</sequence>
<dbReference type="Proteomes" id="UP001159405">
    <property type="component" value="Unassembled WGS sequence"/>
</dbReference>
<feature type="signal peptide" evidence="1">
    <location>
        <begin position="1"/>
        <end position="26"/>
    </location>
</feature>
<dbReference type="EMBL" id="CALNXK010000651">
    <property type="protein sequence ID" value="CAH3188770.1"/>
    <property type="molecule type" value="Genomic_DNA"/>
</dbReference>
<keyword evidence="3" id="KW-1185">Reference proteome</keyword>
<protein>
    <recommendedName>
        <fullName evidence="4">H-type lectin domain-containing protein</fullName>
    </recommendedName>
</protein>
<accession>A0ABN8SCS6</accession>
<organism evidence="2 3">
    <name type="scientific">Porites lobata</name>
    <dbReference type="NCBI Taxonomy" id="104759"/>
    <lineage>
        <taxon>Eukaryota</taxon>
        <taxon>Metazoa</taxon>
        <taxon>Cnidaria</taxon>
        <taxon>Anthozoa</taxon>
        <taxon>Hexacorallia</taxon>
        <taxon>Scleractinia</taxon>
        <taxon>Fungiina</taxon>
        <taxon>Poritidae</taxon>
        <taxon>Porites</taxon>
    </lineage>
</organism>
<dbReference type="Gene3D" id="2.60.40.2080">
    <property type="match status" value="2"/>
</dbReference>
<evidence type="ECO:0000256" key="1">
    <source>
        <dbReference type="SAM" id="SignalP"/>
    </source>
</evidence>